<evidence type="ECO:0000259" key="10">
    <source>
        <dbReference type="Pfam" id="PF02784"/>
    </source>
</evidence>
<dbReference type="PANTHER" id="PTHR43727">
    <property type="entry name" value="DIAMINOPIMELATE DECARBOXYLASE"/>
    <property type="match status" value="1"/>
</dbReference>
<evidence type="ECO:0000256" key="2">
    <source>
        <dbReference type="ARBA" id="ARBA00022793"/>
    </source>
</evidence>
<keyword evidence="5 8" id="KW-0457">Lysine biosynthesis</keyword>
<dbReference type="PROSITE" id="PS00878">
    <property type="entry name" value="ODR_DC_2_1"/>
    <property type="match status" value="1"/>
</dbReference>
<feature type="binding site" evidence="5">
    <location>
        <position position="283"/>
    </location>
    <ligand>
        <name>substrate</name>
    </ligand>
</feature>
<dbReference type="PRINTS" id="PR01181">
    <property type="entry name" value="DAPDCRBXLASE"/>
</dbReference>
<keyword evidence="3 5" id="KW-0663">Pyridoxal phosphate</keyword>
<feature type="binding site" evidence="5">
    <location>
        <position position="240"/>
    </location>
    <ligand>
        <name>pyridoxal 5'-phosphate</name>
        <dbReference type="ChEBI" id="CHEBI:597326"/>
    </ligand>
</feature>
<accession>A0A7V1PV32</accession>
<evidence type="ECO:0000256" key="1">
    <source>
        <dbReference type="ARBA" id="ARBA00001933"/>
    </source>
</evidence>
<sequence length="420" mass="46729">MNYPFQYRQGRLFCEDVDLQKISSSLETPFYIYSKEEIKHSCRLIREGGEGYDFKPYYALKANFNPALLKIILNEGFGADIVSGGELYFAQRAGFKADSIVFAGVGKTEAELRQAVEAGIASINVESAAELYLLSRVAAELRRKVSVAIRINPDIDAKTHEYISTGLHSNKFGVDAETAFQLYRQAHADPWIEPDGIHMHIGSQIENEQPFVDAARFLLSFIDRLKAAGIEINTVDLGGGIGINYENPFARPQQARSFTRSILSSYLQVFAGRRLKLYLEVGRSVIGSAGVLISRVIYTKKTPVKNFTIIDAAMNNLIRPSLYKARHPIVPLVQSEAGRWTTDVVGPVCETGDFMAREMEMPELHEGDFIAIGGAGAYGQSQASFYNLRPLVAEYLVEGDHIKKISPALSPVELAERFEW</sequence>
<dbReference type="InterPro" id="IPR022643">
    <property type="entry name" value="De-COase2_C"/>
</dbReference>
<dbReference type="InterPro" id="IPR000183">
    <property type="entry name" value="Orn/DAP/Arg_de-COase"/>
</dbReference>
<evidence type="ECO:0000256" key="5">
    <source>
        <dbReference type="HAMAP-Rule" id="MF_02120"/>
    </source>
</evidence>
<dbReference type="InterPro" id="IPR022653">
    <property type="entry name" value="De-COase2_pyr-phos_BS"/>
</dbReference>
<proteinExistence type="inferred from homology"/>
<feature type="binding site" evidence="5">
    <location>
        <position position="350"/>
    </location>
    <ligand>
        <name>substrate</name>
    </ligand>
</feature>
<dbReference type="PROSITE" id="PS00879">
    <property type="entry name" value="ODR_DC_2_2"/>
    <property type="match status" value="1"/>
</dbReference>
<protein>
    <recommendedName>
        <fullName evidence="5 6">Diaminopimelate decarboxylase</fullName>
        <shortName evidence="5">DAP decarboxylase</shortName>
        <shortName evidence="5">DAPDC</shortName>
        <ecNumber evidence="5 6">4.1.1.20</ecNumber>
    </recommendedName>
</protein>
<dbReference type="PANTHER" id="PTHR43727:SF2">
    <property type="entry name" value="GROUP IV DECARBOXYLASE"/>
    <property type="match status" value="1"/>
</dbReference>
<dbReference type="Gene3D" id="2.40.37.10">
    <property type="entry name" value="Lyase, Ornithine Decarboxylase, Chain A, domain 1"/>
    <property type="match status" value="1"/>
</dbReference>
<dbReference type="InterPro" id="IPR009006">
    <property type="entry name" value="Ala_racemase/Decarboxylase_C"/>
</dbReference>
<dbReference type="HAMAP" id="MF_02120">
    <property type="entry name" value="LysA"/>
    <property type="match status" value="1"/>
</dbReference>
<evidence type="ECO:0000256" key="3">
    <source>
        <dbReference type="ARBA" id="ARBA00022898"/>
    </source>
</evidence>
<dbReference type="SUPFAM" id="SSF50621">
    <property type="entry name" value="Alanine racemase C-terminal domain-like"/>
    <property type="match status" value="1"/>
</dbReference>
<comment type="pathway">
    <text evidence="5 8">Amino-acid biosynthesis; L-lysine biosynthesis via DAP pathway; L-lysine from DL-2,6-diaminopimelate: step 1/1.</text>
</comment>
<dbReference type="Pfam" id="PF00278">
    <property type="entry name" value="Orn_DAP_Arg_deC"/>
    <property type="match status" value="1"/>
</dbReference>
<dbReference type="AlphaFoldDB" id="A0A7V1PV32"/>
<dbReference type="CDD" id="cd06828">
    <property type="entry name" value="PLPDE_III_DapDC"/>
    <property type="match status" value="1"/>
</dbReference>
<dbReference type="PRINTS" id="PR01179">
    <property type="entry name" value="ODADCRBXLASE"/>
</dbReference>
<comment type="cofactor">
    <cofactor evidence="1 5 7 8">
        <name>pyridoxal 5'-phosphate</name>
        <dbReference type="ChEBI" id="CHEBI:597326"/>
    </cofactor>
</comment>
<evidence type="ECO:0000256" key="8">
    <source>
        <dbReference type="RuleBase" id="RU003738"/>
    </source>
</evidence>
<dbReference type="GO" id="GO:0030170">
    <property type="term" value="F:pyridoxal phosphate binding"/>
    <property type="evidence" value="ECO:0007669"/>
    <property type="project" value="UniProtKB-UniRule"/>
</dbReference>
<dbReference type="EMBL" id="DRLD01000286">
    <property type="protein sequence ID" value="HED11100.1"/>
    <property type="molecule type" value="Genomic_DNA"/>
</dbReference>
<feature type="modified residue" description="N6-(pyridoxal phosphate)lysine" evidence="5 7">
    <location>
        <position position="61"/>
    </location>
</feature>
<feature type="domain" description="Orn/DAP/Arg decarboxylase 2 C-terminal" evidence="9">
    <location>
        <begin position="30"/>
        <end position="376"/>
    </location>
</feature>
<dbReference type="InterPro" id="IPR002986">
    <property type="entry name" value="DAP_deCOOHase_LysA"/>
</dbReference>
<keyword evidence="4 5" id="KW-0456">Lyase</keyword>
<evidence type="ECO:0000256" key="4">
    <source>
        <dbReference type="ARBA" id="ARBA00023239"/>
    </source>
</evidence>
<feature type="domain" description="Orn/DAP/Arg decarboxylase 2 N-terminal" evidence="10">
    <location>
        <begin position="50"/>
        <end position="285"/>
    </location>
</feature>
<dbReference type="FunFam" id="3.20.20.10:FF:000003">
    <property type="entry name" value="Diaminopimelate decarboxylase"/>
    <property type="match status" value="1"/>
</dbReference>
<dbReference type="EC" id="4.1.1.20" evidence="5 6"/>
<reference evidence="11" key="1">
    <citation type="journal article" date="2020" name="mSystems">
        <title>Genome- and Community-Level Interaction Insights into Carbon Utilization and Element Cycling Functions of Hydrothermarchaeota in Hydrothermal Sediment.</title>
        <authorList>
            <person name="Zhou Z."/>
            <person name="Liu Y."/>
            <person name="Xu W."/>
            <person name="Pan J."/>
            <person name="Luo Z.H."/>
            <person name="Li M."/>
        </authorList>
    </citation>
    <scope>NUCLEOTIDE SEQUENCE [LARGE SCALE GENOMIC DNA]</scope>
    <source>
        <strain evidence="11">HyVt-456</strain>
    </source>
</reference>
<dbReference type="Gene3D" id="3.20.20.10">
    <property type="entry name" value="Alanine racemase"/>
    <property type="match status" value="1"/>
</dbReference>
<feature type="binding site" evidence="5">
    <location>
        <begin position="280"/>
        <end position="283"/>
    </location>
    <ligand>
        <name>pyridoxal 5'-phosphate</name>
        <dbReference type="ChEBI" id="CHEBI:597326"/>
    </ligand>
</feature>
<dbReference type="InterPro" id="IPR029066">
    <property type="entry name" value="PLP-binding_barrel"/>
</dbReference>
<feature type="binding site" evidence="5">
    <location>
        <position position="378"/>
    </location>
    <ligand>
        <name>substrate</name>
    </ligand>
</feature>
<keyword evidence="5" id="KW-0028">Amino-acid biosynthesis</keyword>
<dbReference type="InterPro" id="IPR022657">
    <property type="entry name" value="De-COase2_CS"/>
</dbReference>
<evidence type="ECO:0000313" key="11">
    <source>
        <dbReference type="EMBL" id="HED11100.1"/>
    </source>
</evidence>
<dbReference type="Pfam" id="PF02784">
    <property type="entry name" value="Orn_Arg_deC_N"/>
    <property type="match status" value="1"/>
</dbReference>
<comment type="function">
    <text evidence="5">Specifically catalyzes the decarboxylation of meso-diaminopimelate (meso-DAP) to L-lysine.</text>
</comment>
<dbReference type="SUPFAM" id="SSF51419">
    <property type="entry name" value="PLP-binding barrel"/>
    <property type="match status" value="1"/>
</dbReference>
<comment type="similarity">
    <text evidence="5">Belongs to the Orn/Lys/Arg decarboxylase class-II family. LysA subfamily.</text>
</comment>
<comment type="caution">
    <text evidence="11">The sequence shown here is derived from an EMBL/GenBank/DDBJ whole genome shotgun (WGS) entry which is preliminary data.</text>
</comment>
<feature type="binding site" evidence="5">
    <location>
        <position position="378"/>
    </location>
    <ligand>
        <name>pyridoxal 5'-phosphate</name>
        <dbReference type="ChEBI" id="CHEBI:597326"/>
    </ligand>
</feature>
<dbReference type="NCBIfam" id="TIGR01048">
    <property type="entry name" value="lysA"/>
    <property type="match status" value="1"/>
</dbReference>
<organism evidence="11">
    <name type="scientific">Caldithrix abyssi</name>
    <dbReference type="NCBI Taxonomy" id="187145"/>
    <lineage>
        <taxon>Bacteria</taxon>
        <taxon>Pseudomonadati</taxon>
        <taxon>Calditrichota</taxon>
        <taxon>Calditrichia</taxon>
        <taxon>Calditrichales</taxon>
        <taxon>Calditrichaceae</taxon>
        <taxon>Caldithrix</taxon>
    </lineage>
</organism>
<evidence type="ECO:0000256" key="7">
    <source>
        <dbReference type="PIRSR" id="PIRSR600183-50"/>
    </source>
</evidence>
<comment type="catalytic activity">
    <reaction evidence="5 8">
        <text>meso-2,6-diaminopimelate + H(+) = L-lysine + CO2</text>
        <dbReference type="Rhea" id="RHEA:15101"/>
        <dbReference type="ChEBI" id="CHEBI:15378"/>
        <dbReference type="ChEBI" id="CHEBI:16526"/>
        <dbReference type="ChEBI" id="CHEBI:32551"/>
        <dbReference type="ChEBI" id="CHEBI:57791"/>
        <dbReference type="EC" id="4.1.1.20"/>
    </reaction>
</comment>
<name>A0A7V1PV32_CALAY</name>
<keyword evidence="2 5" id="KW-0210">Decarboxylase</keyword>
<dbReference type="GO" id="GO:0008836">
    <property type="term" value="F:diaminopimelate decarboxylase activity"/>
    <property type="evidence" value="ECO:0007669"/>
    <property type="project" value="UniProtKB-UniRule"/>
</dbReference>
<dbReference type="UniPathway" id="UPA00034">
    <property type="reaction ID" value="UER00027"/>
</dbReference>
<feature type="binding site" evidence="5">
    <location>
        <position position="319"/>
    </location>
    <ligand>
        <name>substrate</name>
    </ligand>
</feature>
<evidence type="ECO:0000259" key="9">
    <source>
        <dbReference type="Pfam" id="PF00278"/>
    </source>
</evidence>
<feature type="active site" description="Proton donor" evidence="7">
    <location>
        <position position="349"/>
    </location>
</feature>
<comment type="subunit">
    <text evidence="5">Homodimer.</text>
</comment>
<gene>
    <name evidence="5 11" type="primary">lysA</name>
    <name evidence="11" type="ORF">ENJ10_10465</name>
</gene>
<dbReference type="InterPro" id="IPR022644">
    <property type="entry name" value="De-COase2_N"/>
</dbReference>
<feature type="binding site" evidence="5">
    <location>
        <position position="323"/>
    </location>
    <ligand>
        <name>substrate</name>
    </ligand>
</feature>
<evidence type="ECO:0000256" key="6">
    <source>
        <dbReference type="NCBIfam" id="TIGR01048"/>
    </source>
</evidence>
<dbReference type="Proteomes" id="UP000886005">
    <property type="component" value="Unassembled WGS sequence"/>
</dbReference>
<dbReference type="GO" id="GO:0009089">
    <property type="term" value="P:lysine biosynthetic process via diaminopimelate"/>
    <property type="evidence" value="ECO:0007669"/>
    <property type="project" value="UniProtKB-UniRule"/>
</dbReference>